<feature type="signal peptide" evidence="1">
    <location>
        <begin position="1"/>
        <end position="19"/>
    </location>
</feature>
<keyword evidence="1" id="KW-0732">Signal</keyword>
<reference evidence="2 3" key="1">
    <citation type="submission" date="2020-04" db="EMBL/GenBank/DDBJ databases">
        <title>Perkinsus olseni comparative genomics.</title>
        <authorList>
            <person name="Bogema D.R."/>
        </authorList>
    </citation>
    <scope>NUCLEOTIDE SEQUENCE [LARGE SCALE GENOMIC DNA]</scope>
    <source>
        <strain evidence="2 3">ATCC PRA-207</strain>
    </source>
</reference>
<name>A0A7J6QQ72_PEROL</name>
<sequence>MAVTLNLLLHLVLFTTVSGVVYEHPLGDATMLLDFGDIFGPVPGQRDDHMSIEIFCERPHGGYTRLVSSFDILQQGCFECYRLAPESSEGFARYRKDAYESCDVALPEFMFLSIFVFPDFMVTTADLPNHLLIERSPDRELDEEPIEEPKK</sequence>
<dbReference type="AlphaFoldDB" id="A0A7J6QQ72"/>
<proteinExistence type="predicted"/>
<organism evidence="2 3">
    <name type="scientific">Perkinsus olseni</name>
    <name type="common">Perkinsus atlanticus</name>
    <dbReference type="NCBI Taxonomy" id="32597"/>
    <lineage>
        <taxon>Eukaryota</taxon>
        <taxon>Sar</taxon>
        <taxon>Alveolata</taxon>
        <taxon>Perkinsozoa</taxon>
        <taxon>Perkinsea</taxon>
        <taxon>Perkinsida</taxon>
        <taxon>Perkinsidae</taxon>
        <taxon>Perkinsus</taxon>
    </lineage>
</organism>
<gene>
    <name evidence="2" type="ORF">FOZ63_026993</name>
</gene>
<evidence type="ECO:0000313" key="3">
    <source>
        <dbReference type="Proteomes" id="UP000553632"/>
    </source>
</evidence>
<protein>
    <submittedName>
        <fullName evidence="2">Uncharacterized protein</fullName>
    </submittedName>
</protein>
<evidence type="ECO:0000256" key="1">
    <source>
        <dbReference type="SAM" id="SignalP"/>
    </source>
</evidence>
<dbReference type="EMBL" id="JABANO010031139">
    <property type="protein sequence ID" value="KAF4710739.1"/>
    <property type="molecule type" value="Genomic_DNA"/>
</dbReference>
<dbReference type="Proteomes" id="UP000553632">
    <property type="component" value="Unassembled WGS sequence"/>
</dbReference>
<keyword evidence="3" id="KW-1185">Reference proteome</keyword>
<accession>A0A7J6QQ72</accession>
<comment type="caution">
    <text evidence="2">The sequence shown here is derived from an EMBL/GenBank/DDBJ whole genome shotgun (WGS) entry which is preliminary data.</text>
</comment>
<feature type="chain" id="PRO_5029811816" evidence="1">
    <location>
        <begin position="20"/>
        <end position="151"/>
    </location>
</feature>
<evidence type="ECO:0000313" key="2">
    <source>
        <dbReference type="EMBL" id="KAF4710739.1"/>
    </source>
</evidence>